<feature type="region of interest" description="Disordered" evidence="4">
    <location>
        <begin position="251"/>
        <end position="420"/>
    </location>
</feature>
<dbReference type="PANTHER" id="PTHR13989:SF16">
    <property type="entry name" value="REPLICATION PROTEIN A2"/>
    <property type="match status" value="1"/>
</dbReference>
<organism evidence="5 6">
    <name type="scientific">Symbiodinium natans</name>
    <dbReference type="NCBI Taxonomy" id="878477"/>
    <lineage>
        <taxon>Eukaryota</taxon>
        <taxon>Sar</taxon>
        <taxon>Alveolata</taxon>
        <taxon>Dinophyceae</taxon>
        <taxon>Suessiales</taxon>
        <taxon>Symbiodiniaceae</taxon>
        <taxon>Symbiodinium</taxon>
    </lineage>
</organism>
<dbReference type="InterPro" id="IPR040260">
    <property type="entry name" value="RFA2-like"/>
</dbReference>
<evidence type="ECO:0000256" key="3">
    <source>
        <dbReference type="ARBA" id="ARBA00023242"/>
    </source>
</evidence>
<sequence length="420" mass="42005">MTDHVLHYGDKYEPLQLAMPGQYPSRTGGGLVGENMFGGGGFGAPQGGYGGYGAGYGGVGGGGYGGVEPAGQGGPCGGVQASQGHGGFIIGDNAGSTRTELPGAGSGKTSAQTLTPVTIRMLLDAVSSSAQLGPDGAFCVNGGRELQMLTVVACVEGIRNQQMGISLTLNDGTGRISCNMYSDSDPASAGPEFQDGDYIRVFGQLRQWDQQEGITAHRIVKVESANEIAYHTIEVAHVHLSVTGKLVKSGANGATSGQANRMSASTPTQAGGARHTQGGPGFFQPPTTNMPPPGGAQGSGPGFYQPPTTNMPPPGGAQGSGPGFYQPPTTNMPPPGGAQGSGPGFFQPPTTNMPPPGGAHGRPYQPPMASMPPPGGAQGSGPGTYQPPMSSMPPPGGAQGSGLYGGNSLYGTSGGPGVFR</sequence>
<dbReference type="GO" id="GO:0000781">
    <property type="term" value="C:chromosome, telomeric region"/>
    <property type="evidence" value="ECO:0007669"/>
    <property type="project" value="TreeGrafter"/>
</dbReference>
<dbReference type="GO" id="GO:0006289">
    <property type="term" value="P:nucleotide-excision repair"/>
    <property type="evidence" value="ECO:0007669"/>
    <property type="project" value="TreeGrafter"/>
</dbReference>
<dbReference type="GO" id="GO:0003697">
    <property type="term" value="F:single-stranded DNA binding"/>
    <property type="evidence" value="ECO:0007669"/>
    <property type="project" value="TreeGrafter"/>
</dbReference>
<accession>A0A812QW37</accession>
<dbReference type="PANTHER" id="PTHR13989">
    <property type="entry name" value="REPLICATION PROTEIN A-RELATED"/>
    <property type="match status" value="1"/>
</dbReference>
<dbReference type="GO" id="GO:0000724">
    <property type="term" value="P:double-strand break repair via homologous recombination"/>
    <property type="evidence" value="ECO:0007669"/>
    <property type="project" value="TreeGrafter"/>
</dbReference>
<dbReference type="GO" id="GO:0005662">
    <property type="term" value="C:DNA replication factor A complex"/>
    <property type="evidence" value="ECO:0007669"/>
    <property type="project" value="TreeGrafter"/>
</dbReference>
<dbReference type="Gene3D" id="2.40.50.140">
    <property type="entry name" value="Nucleic acid-binding proteins"/>
    <property type="match status" value="1"/>
</dbReference>
<comment type="subcellular location">
    <subcellularLocation>
        <location evidence="1">Nucleus</location>
    </subcellularLocation>
</comment>
<dbReference type="SUPFAM" id="SSF50249">
    <property type="entry name" value="Nucleic acid-binding proteins"/>
    <property type="match status" value="1"/>
</dbReference>
<dbReference type="InterPro" id="IPR012340">
    <property type="entry name" value="NA-bd_OB-fold"/>
</dbReference>
<evidence type="ECO:0000256" key="2">
    <source>
        <dbReference type="ARBA" id="ARBA00023125"/>
    </source>
</evidence>
<dbReference type="Proteomes" id="UP000604046">
    <property type="component" value="Unassembled WGS sequence"/>
</dbReference>
<proteinExistence type="predicted"/>
<dbReference type="AlphaFoldDB" id="A0A812QW37"/>
<keyword evidence="3" id="KW-0539">Nucleus</keyword>
<keyword evidence="2" id="KW-0238">DNA-binding</keyword>
<protein>
    <submittedName>
        <fullName evidence="5">RPA2B protein</fullName>
    </submittedName>
</protein>
<dbReference type="EMBL" id="CAJNDS010002275">
    <property type="protein sequence ID" value="CAE7406516.1"/>
    <property type="molecule type" value="Genomic_DNA"/>
</dbReference>
<reference evidence="5" key="1">
    <citation type="submission" date="2021-02" db="EMBL/GenBank/DDBJ databases">
        <authorList>
            <person name="Dougan E. K."/>
            <person name="Rhodes N."/>
            <person name="Thang M."/>
            <person name="Chan C."/>
        </authorList>
    </citation>
    <scope>NUCLEOTIDE SEQUENCE</scope>
</reference>
<dbReference type="CDD" id="cd04478">
    <property type="entry name" value="RPA2_DBD_D"/>
    <property type="match status" value="1"/>
</dbReference>
<feature type="compositionally biased region" description="Polar residues" evidence="4">
    <location>
        <begin position="252"/>
        <end position="269"/>
    </location>
</feature>
<name>A0A812QW37_9DINO</name>
<dbReference type="GO" id="GO:0035861">
    <property type="term" value="C:site of double-strand break"/>
    <property type="evidence" value="ECO:0007669"/>
    <property type="project" value="TreeGrafter"/>
</dbReference>
<dbReference type="GO" id="GO:0006260">
    <property type="term" value="P:DNA replication"/>
    <property type="evidence" value="ECO:0007669"/>
    <property type="project" value="TreeGrafter"/>
</dbReference>
<evidence type="ECO:0000313" key="6">
    <source>
        <dbReference type="Proteomes" id="UP000604046"/>
    </source>
</evidence>
<evidence type="ECO:0000256" key="4">
    <source>
        <dbReference type="SAM" id="MobiDB-lite"/>
    </source>
</evidence>
<feature type="compositionally biased region" description="Pro residues" evidence="4">
    <location>
        <begin position="364"/>
        <end position="375"/>
    </location>
</feature>
<comment type="caution">
    <text evidence="5">The sequence shown here is derived from an EMBL/GenBank/DDBJ whole genome shotgun (WGS) entry which is preliminary data.</text>
</comment>
<gene>
    <name evidence="5" type="primary">RPA2B</name>
    <name evidence="5" type="ORF">SNAT2548_LOCUS22114</name>
</gene>
<keyword evidence="6" id="KW-1185">Reference proteome</keyword>
<dbReference type="OrthoDB" id="448391at2759"/>
<evidence type="ECO:0000313" key="5">
    <source>
        <dbReference type="EMBL" id="CAE7406516.1"/>
    </source>
</evidence>
<evidence type="ECO:0000256" key="1">
    <source>
        <dbReference type="ARBA" id="ARBA00004123"/>
    </source>
</evidence>